<evidence type="ECO:0000313" key="1">
    <source>
        <dbReference type="EMBL" id="CAG9186909.1"/>
    </source>
</evidence>
<keyword evidence="2" id="KW-1185">Reference proteome</keyword>
<dbReference type="RefSeq" id="WP_223995848.1">
    <property type="nucleotide sequence ID" value="NZ_CAJZAG010000021.1"/>
</dbReference>
<proteinExistence type="predicted"/>
<dbReference type="Proteomes" id="UP000706525">
    <property type="component" value="Unassembled WGS sequence"/>
</dbReference>
<organism evidence="1 2">
    <name type="scientific">Cupriavidus pampae</name>
    <dbReference type="NCBI Taxonomy" id="659251"/>
    <lineage>
        <taxon>Bacteria</taxon>
        <taxon>Pseudomonadati</taxon>
        <taxon>Pseudomonadota</taxon>
        <taxon>Betaproteobacteria</taxon>
        <taxon>Burkholderiales</taxon>
        <taxon>Burkholderiaceae</taxon>
        <taxon>Cupriavidus</taxon>
    </lineage>
</organism>
<dbReference type="EMBL" id="CAJZAG010000021">
    <property type="protein sequence ID" value="CAG9186909.1"/>
    <property type="molecule type" value="Genomic_DNA"/>
</dbReference>
<accession>A0ABM8Y2D2</accession>
<gene>
    <name evidence="1" type="ORF">LMG32289_06689</name>
</gene>
<reference evidence="1 2" key="1">
    <citation type="submission" date="2021-08" db="EMBL/GenBank/DDBJ databases">
        <authorList>
            <person name="Peeters C."/>
        </authorList>
    </citation>
    <scope>NUCLEOTIDE SEQUENCE [LARGE SCALE GENOMIC DNA]</scope>
    <source>
        <strain evidence="1 2">LMG 32289</strain>
    </source>
</reference>
<comment type="caution">
    <text evidence="1">The sequence shown here is derived from an EMBL/GenBank/DDBJ whole genome shotgun (WGS) entry which is preliminary data.</text>
</comment>
<evidence type="ECO:0000313" key="2">
    <source>
        <dbReference type="Proteomes" id="UP000706525"/>
    </source>
</evidence>
<name>A0ABM8Y2D2_9BURK</name>
<protein>
    <submittedName>
        <fullName evidence="1">Uncharacterized protein</fullName>
    </submittedName>
</protein>
<sequence length="169" mass="19469">MRSPTLFRQVVKEHRMSTKLTPIITLSPDLDEVCTRVVDYIGINFRVRDEPLVAEMLNDAIQAWRLARKHGDANVAFMRGLFGRAHDLYVKRYAAFKGERYNVWYPYLESIPAFEQRQPSGYVCQVVDEPTPGHVSQRCAAFQLAARVLNGYSFTRYFEAYDVAGNFAH</sequence>